<feature type="compositionally biased region" description="Basic and acidic residues" evidence="1">
    <location>
        <begin position="51"/>
        <end position="86"/>
    </location>
</feature>
<evidence type="ECO:0000256" key="1">
    <source>
        <dbReference type="SAM" id="MobiDB-lite"/>
    </source>
</evidence>
<dbReference type="EMBL" id="MU006576">
    <property type="protein sequence ID" value="KAF2746778.1"/>
    <property type="molecule type" value="Genomic_DNA"/>
</dbReference>
<reference evidence="2" key="1">
    <citation type="journal article" date="2020" name="Stud. Mycol.">
        <title>101 Dothideomycetes genomes: a test case for predicting lifestyles and emergence of pathogens.</title>
        <authorList>
            <person name="Haridas S."/>
            <person name="Albert R."/>
            <person name="Binder M."/>
            <person name="Bloem J."/>
            <person name="Labutti K."/>
            <person name="Salamov A."/>
            <person name="Andreopoulos B."/>
            <person name="Baker S."/>
            <person name="Barry K."/>
            <person name="Bills G."/>
            <person name="Bluhm B."/>
            <person name="Cannon C."/>
            <person name="Castanera R."/>
            <person name="Culley D."/>
            <person name="Daum C."/>
            <person name="Ezra D."/>
            <person name="Gonzalez J."/>
            <person name="Henrissat B."/>
            <person name="Kuo A."/>
            <person name="Liang C."/>
            <person name="Lipzen A."/>
            <person name="Lutzoni F."/>
            <person name="Magnuson J."/>
            <person name="Mondo S."/>
            <person name="Nolan M."/>
            <person name="Ohm R."/>
            <person name="Pangilinan J."/>
            <person name="Park H.-J."/>
            <person name="Ramirez L."/>
            <person name="Alfaro M."/>
            <person name="Sun H."/>
            <person name="Tritt A."/>
            <person name="Yoshinaga Y."/>
            <person name="Zwiers L.-H."/>
            <person name="Turgeon B."/>
            <person name="Goodwin S."/>
            <person name="Spatafora J."/>
            <person name="Crous P."/>
            <person name="Grigoriev I."/>
        </authorList>
    </citation>
    <scope>NUCLEOTIDE SEQUENCE</scope>
    <source>
        <strain evidence="2">CBS 119925</strain>
    </source>
</reference>
<evidence type="ECO:0000313" key="2">
    <source>
        <dbReference type="EMBL" id="KAF2746778.1"/>
    </source>
</evidence>
<name>A0A6A6V841_9PLEO</name>
<dbReference type="Proteomes" id="UP000799440">
    <property type="component" value="Unassembled WGS sequence"/>
</dbReference>
<proteinExistence type="predicted"/>
<protein>
    <submittedName>
        <fullName evidence="2">Uncharacterized protein</fullName>
    </submittedName>
</protein>
<accession>A0A6A6V841</accession>
<feature type="region of interest" description="Disordered" evidence="1">
    <location>
        <begin position="31"/>
        <end position="100"/>
    </location>
</feature>
<dbReference type="AlphaFoldDB" id="A0A6A6V841"/>
<keyword evidence="3" id="KW-1185">Reference proteome</keyword>
<evidence type="ECO:0000313" key="3">
    <source>
        <dbReference type="Proteomes" id="UP000799440"/>
    </source>
</evidence>
<sequence>MATWYLKCLVVLAVMWVFFVGFEKVRTGRWPDFAGKKTRGTGGGLSGDAEAGDKGKAEEQRGGLSAAERESQRGRTEGRGDWKGDYGEGDMDVGDTCCVM</sequence>
<organism evidence="2 3">
    <name type="scientific">Sporormia fimetaria CBS 119925</name>
    <dbReference type="NCBI Taxonomy" id="1340428"/>
    <lineage>
        <taxon>Eukaryota</taxon>
        <taxon>Fungi</taxon>
        <taxon>Dikarya</taxon>
        <taxon>Ascomycota</taxon>
        <taxon>Pezizomycotina</taxon>
        <taxon>Dothideomycetes</taxon>
        <taxon>Pleosporomycetidae</taxon>
        <taxon>Pleosporales</taxon>
        <taxon>Sporormiaceae</taxon>
        <taxon>Sporormia</taxon>
    </lineage>
</organism>
<gene>
    <name evidence="2" type="ORF">M011DRAFT_459167</name>
</gene>